<feature type="region of interest" description="Disordered" evidence="2">
    <location>
        <begin position="58"/>
        <end position="91"/>
    </location>
</feature>
<dbReference type="Pfam" id="PF14257">
    <property type="entry name" value="DUF4349"/>
    <property type="match status" value="1"/>
</dbReference>
<keyword evidence="3" id="KW-0472">Membrane</keyword>
<gene>
    <name evidence="5" type="ORF">H0921_06220</name>
</gene>
<dbReference type="AlphaFoldDB" id="A0A7V9AB86"/>
<accession>A0A7V9AB86</accession>
<keyword evidence="6" id="KW-1185">Reference proteome</keyword>
<feature type="transmembrane region" description="Helical" evidence="3">
    <location>
        <begin position="297"/>
        <end position="319"/>
    </location>
</feature>
<comment type="caution">
    <text evidence="5">The sequence shown here is derived from an EMBL/GenBank/DDBJ whole genome shotgun (WGS) entry which is preliminary data.</text>
</comment>
<keyword evidence="3" id="KW-0812">Transmembrane</keyword>
<reference evidence="5 6" key="1">
    <citation type="submission" date="2020-07" db="EMBL/GenBank/DDBJ databases">
        <title>Thermogemmata thermophila gen. nov., sp. nov., a novel moderate thermophilic planctomycete from a Kamchatka hot spring.</title>
        <authorList>
            <person name="Elcheninov A.G."/>
            <person name="Podosokorskaya O.A."/>
            <person name="Kovaleva O.L."/>
            <person name="Novikov A."/>
            <person name="Bonch-Osmolovskaya E.A."/>
            <person name="Toshchakov S.V."/>
            <person name="Kublanov I.V."/>
        </authorList>
    </citation>
    <scope>NUCLEOTIDE SEQUENCE [LARGE SCALE GENOMIC DNA]</scope>
    <source>
        <strain evidence="5 6">2918</strain>
    </source>
</reference>
<evidence type="ECO:0000256" key="2">
    <source>
        <dbReference type="SAM" id="MobiDB-lite"/>
    </source>
</evidence>
<dbReference type="RefSeq" id="WP_194537198.1">
    <property type="nucleotide sequence ID" value="NZ_JACEFB010000003.1"/>
</dbReference>
<feature type="domain" description="DUF4349" evidence="4">
    <location>
        <begin position="103"/>
        <end position="318"/>
    </location>
</feature>
<name>A0A7V9AB86_9BACT</name>
<evidence type="ECO:0000256" key="3">
    <source>
        <dbReference type="SAM" id="Phobius"/>
    </source>
</evidence>
<evidence type="ECO:0000256" key="1">
    <source>
        <dbReference type="SAM" id="Coils"/>
    </source>
</evidence>
<organism evidence="5 6">
    <name type="scientific">Thermogemmata fonticola</name>
    <dbReference type="NCBI Taxonomy" id="2755323"/>
    <lineage>
        <taxon>Bacteria</taxon>
        <taxon>Pseudomonadati</taxon>
        <taxon>Planctomycetota</taxon>
        <taxon>Planctomycetia</taxon>
        <taxon>Gemmatales</taxon>
        <taxon>Gemmataceae</taxon>
        <taxon>Thermogemmata</taxon>
    </lineage>
</organism>
<evidence type="ECO:0000313" key="5">
    <source>
        <dbReference type="EMBL" id="MBA2225758.1"/>
    </source>
</evidence>
<protein>
    <submittedName>
        <fullName evidence="5">DUF4349 domain-containing protein</fullName>
    </submittedName>
</protein>
<keyword evidence="1" id="KW-0175">Coiled coil</keyword>
<evidence type="ECO:0000313" key="6">
    <source>
        <dbReference type="Proteomes" id="UP000542342"/>
    </source>
</evidence>
<feature type="coiled-coil region" evidence="1">
    <location>
        <begin position="182"/>
        <end position="246"/>
    </location>
</feature>
<keyword evidence="3" id="KW-1133">Transmembrane helix</keyword>
<sequence>MLAPQPRSPVSGTMLSPRSSLFIASGCRTGFCLLLASSCLAWLGCGVKAPREAPEITMATSADVGSRAPAGRAEKGGGDFAPEPNGAANRSVDPKLLTAEVERKIIYTAHIELVVKELETAMAEVKQLVQGHKGYIAKSEVRGQVGQRRTADYVLRVPANHFTALQEGLLQLGFAERNALESQDVTEEYVDIEARLQVLKREEETLNKLLLESTSRSDLLQTRDHILQVRSQIERAQARLNLLSRLTAFSTIHLKLREEQNYQPPASKAAPTLGERIRVTFRNSWDSFLSFLTQCTLTAVALTPWLPVIIPAALLLVWFGRRLSHARSRNQHAVQRPSDPEGAEAS</sequence>
<dbReference type="EMBL" id="JACEFB010000003">
    <property type="protein sequence ID" value="MBA2225758.1"/>
    <property type="molecule type" value="Genomic_DNA"/>
</dbReference>
<proteinExistence type="predicted"/>
<dbReference type="Proteomes" id="UP000542342">
    <property type="component" value="Unassembled WGS sequence"/>
</dbReference>
<evidence type="ECO:0000259" key="4">
    <source>
        <dbReference type="Pfam" id="PF14257"/>
    </source>
</evidence>
<dbReference type="InterPro" id="IPR025645">
    <property type="entry name" value="DUF4349"/>
</dbReference>